<dbReference type="Gene3D" id="1.10.10.60">
    <property type="entry name" value="Homeodomain-like"/>
    <property type="match status" value="1"/>
</dbReference>
<dbReference type="InterPro" id="IPR020449">
    <property type="entry name" value="Tscrpt_reg_AraC-type_HTH"/>
</dbReference>
<evidence type="ECO:0000313" key="7">
    <source>
        <dbReference type="Proteomes" id="UP001596104"/>
    </source>
</evidence>
<evidence type="ECO:0000256" key="3">
    <source>
        <dbReference type="ARBA" id="ARBA00023163"/>
    </source>
</evidence>
<sequence length="99" mass="11038">MRAARGRTPGPPISPLDRRAKARGLSAGRLHEAISTFCHWLLATRLEESRRALLDPRRAGEGIASIAYCAGFNDLSVFNRAFRNRFGMTPSDLRGTRRN</sequence>
<keyword evidence="1" id="KW-0805">Transcription regulation</keyword>
<organism evidence="6 7">
    <name type="scientific">Bosea vestrisii</name>
    <dbReference type="NCBI Taxonomy" id="151416"/>
    <lineage>
        <taxon>Bacteria</taxon>
        <taxon>Pseudomonadati</taxon>
        <taxon>Pseudomonadota</taxon>
        <taxon>Alphaproteobacteria</taxon>
        <taxon>Hyphomicrobiales</taxon>
        <taxon>Boseaceae</taxon>
        <taxon>Bosea</taxon>
    </lineage>
</organism>
<dbReference type="EMBL" id="JBHSLV010000004">
    <property type="protein sequence ID" value="MFC5391339.1"/>
    <property type="molecule type" value="Genomic_DNA"/>
</dbReference>
<accession>A0ABW0H7U7</accession>
<keyword evidence="2" id="KW-0238">DNA-binding</keyword>
<dbReference type="PANTHER" id="PTHR43280:SF31">
    <property type="entry name" value="TRANSCRIPTIONAL REGULATORY PROTEIN"/>
    <property type="match status" value="1"/>
</dbReference>
<protein>
    <submittedName>
        <fullName evidence="6">Helix-turn-helix domain-containing protein</fullName>
    </submittedName>
</protein>
<dbReference type="InterPro" id="IPR018060">
    <property type="entry name" value="HTH_AraC"/>
</dbReference>
<feature type="domain" description="HTH araC/xylS-type" evidence="5">
    <location>
        <begin position="36"/>
        <end position="96"/>
    </location>
</feature>
<name>A0ABW0H7U7_9HYPH</name>
<dbReference type="PANTHER" id="PTHR43280">
    <property type="entry name" value="ARAC-FAMILY TRANSCRIPTIONAL REGULATOR"/>
    <property type="match status" value="1"/>
</dbReference>
<evidence type="ECO:0000256" key="4">
    <source>
        <dbReference type="SAM" id="MobiDB-lite"/>
    </source>
</evidence>
<evidence type="ECO:0000256" key="1">
    <source>
        <dbReference type="ARBA" id="ARBA00023015"/>
    </source>
</evidence>
<evidence type="ECO:0000313" key="6">
    <source>
        <dbReference type="EMBL" id="MFC5391339.1"/>
    </source>
</evidence>
<dbReference type="SUPFAM" id="SSF46689">
    <property type="entry name" value="Homeodomain-like"/>
    <property type="match status" value="1"/>
</dbReference>
<dbReference type="InterPro" id="IPR018062">
    <property type="entry name" value="HTH_AraC-typ_CS"/>
</dbReference>
<dbReference type="InterPro" id="IPR009057">
    <property type="entry name" value="Homeodomain-like_sf"/>
</dbReference>
<dbReference type="Proteomes" id="UP001596104">
    <property type="component" value="Unassembled WGS sequence"/>
</dbReference>
<proteinExistence type="predicted"/>
<gene>
    <name evidence="6" type="ORF">ACFPPC_01660</name>
</gene>
<keyword evidence="3" id="KW-0804">Transcription</keyword>
<dbReference type="PRINTS" id="PR00032">
    <property type="entry name" value="HTHARAC"/>
</dbReference>
<keyword evidence="7" id="KW-1185">Reference proteome</keyword>
<dbReference type="SMART" id="SM00342">
    <property type="entry name" value="HTH_ARAC"/>
    <property type="match status" value="1"/>
</dbReference>
<dbReference type="RefSeq" id="WP_377006174.1">
    <property type="nucleotide sequence ID" value="NZ_JBHSLV010000004.1"/>
</dbReference>
<comment type="caution">
    <text evidence="6">The sequence shown here is derived from an EMBL/GenBank/DDBJ whole genome shotgun (WGS) entry which is preliminary data.</text>
</comment>
<reference evidence="7" key="1">
    <citation type="journal article" date="2019" name="Int. J. Syst. Evol. Microbiol.">
        <title>The Global Catalogue of Microorganisms (GCM) 10K type strain sequencing project: providing services to taxonomists for standard genome sequencing and annotation.</title>
        <authorList>
            <consortium name="The Broad Institute Genomics Platform"/>
            <consortium name="The Broad Institute Genome Sequencing Center for Infectious Disease"/>
            <person name="Wu L."/>
            <person name="Ma J."/>
        </authorList>
    </citation>
    <scope>NUCLEOTIDE SEQUENCE [LARGE SCALE GENOMIC DNA]</scope>
    <source>
        <strain evidence="7">CGMCC 1.16326</strain>
    </source>
</reference>
<feature type="region of interest" description="Disordered" evidence="4">
    <location>
        <begin position="1"/>
        <end position="20"/>
    </location>
</feature>
<dbReference type="PROSITE" id="PS00041">
    <property type="entry name" value="HTH_ARAC_FAMILY_1"/>
    <property type="match status" value="1"/>
</dbReference>
<dbReference type="PROSITE" id="PS01124">
    <property type="entry name" value="HTH_ARAC_FAMILY_2"/>
    <property type="match status" value="1"/>
</dbReference>
<evidence type="ECO:0000259" key="5">
    <source>
        <dbReference type="PROSITE" id="PS01124"/>
    </source>
</evidence>
<dbReference type="Pfam" id="PF12833">
    <property type="entry name" value="HTH_18"/>
    <property type="match status" value="1"/>
</dbReference>
<evidence type="ECO:0000256" key="2">
    <source>
        <dbReference type="ARBA" id="ARBA00023125"/>
    </source>
</evidence>